<keyword evidence="2" id="KW-1185">Reference proteome</keyword>
<protein>
    <submittedName>
        <fullName evidence="1">Uncharacterized protein</fullName>
    </submittedName>
</protein>
<proteinExistence type="predicted"/>
<dbReference type="Proteomes" id="UP000249661">
    <property type="component" value="Unassembled WGS sequence"/>
</dbReference>
<gene>
    <name evidence="1" type="ORF">BO66DRAFT_72251</name>
</gene>
<name>A0ACD1HB87_9EURO</name>
<reference evidence="1" key="1">
    <citation type="submission" date="2018-02" db="EMBL/GenBank/DDBJ databases">
        <title>The genomes of Aspergillus section Nigri reveals drivers in fungal speciation.</title>
        <authorList>
            <consortium name="DOE Joint Genome Institute"/>
            <person name="Vesth T.C."/>
            <person name="Nybo J."/>
            <person name="Theobald S."/>
            <person name="Brandl J."/>
            <person name="Frisvad J.C."/>
            <person name="Nielsen K.F."/>
            <person name="Lyhne E.K."/>
            <person name="Kogle M.E."/>
            <person name="Kuo A."/>
            <person name="Riley R."/>
            <person name="Clum A."/>
            <person name="Nolan M."/>
            <person name="Lipzen A."/>
            <person name="Salamov A."/>
            <person name="Henrissat B."/>
            <person name="Wiebenga A."/>
            <person name="De vries R.P."/>
            <person name="Grigoriev I.V."/>
            <person name="Mortensen U.H."/>
            <person name="Andersen M.R."/>
            <person name="Baker S.E."/>
        </authorList>
    </citation>
    <scope>NUCLEOTIDE SEQUENCE</scope>
    <source>
        <strain evidence="1">CBS 121060</strain>
    </source>
</reference>
<accession>A0ACD1HB87</accession>
<sequence>MWAGPVSDSACWLKTKVLPIDPTRARHVPAREMLCAFHLLFFFFLLLYLLLLLLYYFYIYSLHLNSIPLYSTTLEIGDHPPRKGNTPIQTPRAASTVQYKPVRISTVSLLVNDVPVTQGPKEDGGLWLGVYSSPVSDRAYWLKHHPRRHWPQPVQPCDKPVVDIVTSALDLNTAQSILNPLGGTIYGRGE</sequence>
<evidence type="ECO:0000313" key="1">
    <source>
        <dbReference type="EMBL" id="RAH70803.1"/>
    </source>
</evidence>
<evidence type="ECO:0000313" key="2">
    <source>
        <dbReference type="Proteomes" id="UP000249661"/>
    </source>
</evidence>
<organism evidence="1 2">
    <name type="scientific">Aspergillus aculeatinus CBS 121060</name>
    <dbReference type="NCBI Taxonomy" id="1448322"/>
    <lineage>
        <taxon>Eukaryota</taxon>
        <taxon>Fungi</taxon>
        <taxon>Dikarya</taxon>
        <taxon>Ascomycota</taxon>
        <taxon>Pezizomycotina</taxon>
        <taxon>Eurotiomycetes</taxon>
        <taxon>Eurotiomycetidae</taxon>
        <taxon>Eurotiales</taxon>
        <taxon>Aspergillaceae</taxon>
        <taxon>Aspergillus</taxon>
        <taxon>Aspergillus subgen. Circumdati</taxon>
    </lineage>
</organism>
<dbReference type="EMBL" id="KZ824952">
    <property type="protein sequence ID" value="RAH70803.1"/>
    <property type="molecule type" value="Genomic_DNA"/>
</dbReference>